<name>A0A3S4ZFU3_9PLAT</name>
<feature type="region of interest" description="Disordered" evidence="1">
    <location>
        <begin position="178"/>
        <end position="216"/>
    </location>
</feature>
<evidence type="ECO:0000313" key="3">
    <source>
        <dbReference type="Proteomes" id="UP000784294"/>
    </source>
</evidence>
<accession>A0A3S4ZFU3</accession>
<comment type="caution">
    <text evidence="2">The sequence shown here is derived from an EMBL/GenBank/DDBJ whole genome shotgun (WGS) entry which is preliminary data.</text>
</comment>
<protein>
    <submittedName>
        <fullName evidence="2">Uncharacterized protein</fullName>
    </submittedName>
</protein>
<proteinExistence type="predicted"/>
<organism evidence="2 3">
    <name type="scientific">Protopolystoma xenopodis</name>
    <dbReference type="NCBI Taxonomy" id="117903"/>
    <lineage>
        <taxon>Eukaryota</taxon>
        <taxon>Metazoa</taxon>
        <taxon>Spiralia</taxon>
        <taxon>Lophotrochozoa</taxon>
        <taxon>Platyhelminthes</taxon>
        <taxon>Monogenea</taxon>
        <taxon>Polyopisthocotylea</taxon>
        <taxon>Polystomatidea</taxon>
        <taxon>Polystomatidae</taxon>
        <taxon>Protopolystoma</taxon>
    </lineage>
</organism>
<evidence type="ECO:0000313" key="2">
    <source>
        <dbReference type="EMBL" id="VEL10419.1"/>
    </source>
</evidence>
<feature type="compositionally biased region" description="Polar residues" evidence="1">
    <location>
        <begin position="198"/>
        <end position="216"/>
    </location>
</feature>
<evidence type="ECO:0000256" key="1">
    <source>
        <dbReference type="SAM" id="MobiDB-lite"/>
    </source>
</evidence>
<keyword evidence="3" id="KW-1185">Reference proteome</keyword>
<gene>
    <name evidence="2" type="ORF">PXEA_LOCUS3859</name>
</gene>
<dbReference type="EMBL" id="CAAALY010008966">
    <property type="protein sequence ID" value="VEL10419.1"/>
    <property type="molecule type" value="Genomic_DNA"/>
</dbReference>
<dbReference type="AlphaFoldDB" id="A0A3S4ZFU3"/>
<dbReference type="Proteomes" id="UP000784294">
    <property type="component" value="Unassembled WGS sequence"/>
</dbReference>
<sequence length="279" mass="31808">MEVCVARISGQTYEGMAQPIATHLVPNVDCVDEQLWPNEYLSDDKVLQMEDASIKKKQKDHSELCINESLKSSKANQLQTHGSRPSRILISRRLSSLLCRGTVLEVSPRNSQCLQDHFTEIPKVETAVLEQRIVDETEDVKQKDHTFYQGCKEPDRYLAQRTISGSIMHKAVNSSHFAAADHPKASKTSFQKAKPGQAQKQFNPHLQEQTRQSQEQRNLKEYDHILVGWGKNPSEDGSIQRDGEKFIKREDQTQCECPSKANMDHRLLFKSPSKLLVRL</sequence>
<reference evidence="2" key="1">
    <citation type="submission" date="2018-11" db="EMBL/GenBank/DDBJ databases">
        <authorList>
            <consortium name="Pathogen Informatics"/>
        </authorList>
    </citation>
    <scope>NUCLEOTIDE SEQUENCE</scope>
</reference>